<keyword evidence="5" id="KW-1185">Reference proteome</keyword>
<feature type="compositionally biased region" description="Pro residues" evidence="3">
    <location>
        <begin position="118"/>
        <end position="133"/>
    </location>
</feature>
<reference evidence="4 5" key="1">
    <citation type="journal article" date="2019" name="Nat. Plants">
        <title>Genome sequencing of Musa balbisiana reveals subgenome evolution and function divergence in polyploid bananas.</title>
        <authorList>
            <person name="Yao X."/>
        </authorList>
    </citation>
    <scope>NUCLEOTIDE SEQUENCE [LARGE SCALE GENOMIC DNA]</scope>
    <source>
        <strain evidence="5">cv. DH-PKW</strain>
        <tissue evidence="4">Leaves</tissue>
    </source>
</reference>
<feature type="compositionally biased region" description="Polar residues" evidence="3">
    <location>
        <begin position="850"/>
        <end position="867"/>
    </location>
</feature>
<dbReference type="AlphaFoldDB" id="A0A4S8JLH6"/>
<dbReference type="GO" id="GO:0007131">
    <property type="term" value="P:reciprocal meiotic recombination"/>
    <property type="evidence" value="ECO:0007669"/>
    <property type="project" value="TreeGrafter"/>
</dbReference>
<dbReference type="Proteomes" id="UP000317650">
    <property type="component" value="Chromosome 1"/>
</dbReference>
<dbReference type="STRING" id="52838.A0A4S8JLH6"/>
<feature type="compositionally biased region" description="Basic and acidic residues" evidence="3">
    <location>
        <begin position="139"/>
        <end position="149"/>
    </location>
</feature>
<evidence type="ECO:0008006" key="6">
    <source>
        <dbReference type="Google" id="ProtNLM"/>
    </source>
</evidence>
<dbReference type="EMBL" id="PYDT01000004">
    <property type="protein sequence ID" value="THU63047.1"/>
    <property type="molecule type" value="Genomic_DNA"/>
</dbReference>
<dbReference type="PANTHER" id="PTHR23160">
    <property type="entry name" value="SYNAPTONEMAL COMPLEX PROTEIN-RELATED"/>
    <property type="match status" value="1"/>
</dbReference>
<feature type="compositionally biased region" description="Basic and acidic residues" evidence="3">
    <location>
        <begin position="794"/>
        <end position="810"/>
    </location>
</feature>
<evidence type="ECO:0000256" key="2">
    <source>
        <dbReference type="SAM" id="Coils"/>
    </source>
</evidence>
<feature type="compositionally biased region" description="Basic and acidic residues" evidence="3">
    <location>
        <begin position="817"/>
        <end position="834"/>
    </location>
</feature>
<evidence type="ECO:0000256" key="1">
    <source>
        <dbReference type="ARBA" id="ARBA00023054"/>
    </source>
</evidence>
<dbReference type="PANTHER" id="PTHR23160:SF20">
    <property type="entry name" value="OS02G0439200 PROTEIN"/>
    <property type="match status" value="1"/>
</dbReference>
<gene>
    <name evidence="4" type="ORF">C4D60_Mb01t11640</name>
</gene>
<feature type="coiled-coil region" evidence="2">
    <location>
        <begin position="644"/>
        <end position="734"/>
    </location>
</feature>
<feature type="region of interest" description="Disordered" evidence="3">
    <location>
        <begin position="1"/>
        <end position="20"/>
    </location>
</feature>
<organism evidence="4 5">
    <name type="scientific">Musa balbisiana</name>
    <name type="common">Banana</name>
    <dbReference type="NCBI Taxonomy" id="52838"/>
    <lineage>
        <taxon>Eukaryota</taxon>
        <taxon>Viridiplantae</taxon>
        <taxon>Streptophyta</taxon>
        <taxon>Embryophyta</taxon>
        <taxon>Tracheophyta</taxon>
        <taxon>Spermatophyta</taxon>
        <taxon>Magnoliopsida</taxon>
        <taxon>Liliopsida</taxon>
        <taxon>Zingiberales</taxon>
        <taxon>Musaceae</taxon>
        <taxon>Musa</taxon>
    </lineage>
</organism>
<evidence type="ECO:0000313" key="4">
    <source>
        <dbReference type="EMBL" id="THU63047.1"/>
    </source>
</evidence>
<feature type="compositionally biased region" description="Basic and acidic residues" evidence="3">
    <location>
        <begin position="745"/>
        <end position="761"/>
    </location>
</feature>
<keyword evidence="1 2" id="KW-0175">Coiled coil</keyword>
<feature type="compositionally biased region" description="Basic and acidic residues" evidence="3">
    <location>
        <begin position="1"/>
        <end position="13"/>
    </location>
</feature>
<accession>A0A4S8JLH6</accession>
<sequence length="896" mass="99695">MSERERERERERGIPTPTEIIACPGSSAAFPCPVSLVPLWSAAYLLKPLPPISQSSPGTRIVCTFSPPLPPSPWATMLPSKAKSGLSEALNGKTASATPKISKIARNGSTKSDSGSPSPVPKPTSPAPKPSSPVPKSRSSIERSPKSVESKPPIKTGPTSEKLQRKSKGLDLQAKLDVAEDDLKKAREQLASVEQEKIRAIDKLKEAKRLTNDANEKLQEAITAKKMAEETLEIEKFRADELEQANVEAAQKREEDHQKELESIRNQHALGASTLLSVTWELQKVKLELANATDERNTALGEADDAKKVAEMNGEKVEVLSREVSHLKSLLDSKLDNMNKAAAEMIKKLNVEINALEFELERAKSAEEKLPKIEALVEQLRMEVTDVKKAEADARKQVDELKKVVASLETRLKEANKLEKTAIESLAITMKKMEEGTALLQDAETEIAVLKGKIESMEIKVARCKNDVEESDRNLDLSQQEIASLGKTADLLKIELRKLEEEKLQALDNGKAAASDIESLLEEKSKLIDELKISKGEGEEVKKAMEGLASALHEMSTESRENQERLLAKQAQIEDAQGQIEQLNSELKNTEERYEVLLDEARYEIVCLKKTVERFETETNNSSTEWQTKELNFIHSIKKSEFELASLKAEMSEAVDSLKVAEQEAQAAKVDGVEMLSKVREAESAATAAYEVAEEAKAETLRLKERLLDKENELQSITQENDELRIREASALEKIKELSSFLEEATAKRTEESIKPSKCGEEYDLPPNISQEINAHERAIERSNPEAPSWMHENGYEDERKTEENEKGSQIDDEEDHADKMAKDLASEKDHEAESLDDDSESKMDGGSYEETNGMTESMDLGSTSPTKNQQQKKKKALLHKFGNLLKKKGSHKSHK</sequence>
<protein>
    <recommendedName>
        <fullName evidence="6">WEB family protein</fullName>
    </recommendedName>
</protein>
<evidence type="ECO:0000256" key="3">
    <source>
        <dbReference type="SAM" id="MobiDB-lite"/>
    </source>
</evidence>
<evidence type="ECO:0000313" key="5">
    <source>
        <dbReference type="Proteomes" id="UP000317650"/>
    </source>
</evidence>
<proteinExistence type="predicted"/>
<feature type="region of interest" description="Disordered" evidence="3">
    <location>
        <begin position="85"/>
        <end position="175"/>
    </location>
</feature>
<feature type="coiled-coil region" evidence="2">
    <location>
        <begin position="566"/>
        <end position="618"/>
    </location>
</feature>
<feature type="compositionally biased region" description="Basic residues" evidence="3">
    <location>
        <begin position="886"/>
        <end position="896"/>
    </location>
</feature>
<feature type="coiled-coil region" evidence="2">
    <location>
        <begin position="339"/>
        <end position="537"/>
    </location>
</feature>
<comment type="caution">
    <text evidence="4">The sequence shown here is derived from an EMBL/GenBank/DDBJ whole genome shotgun (WGS) entry which is preliminary data.</text>
</comment>
<name>A0A4S8JLH6_MUSBA</name>
<feature type="region of interest" description="Disordered" evidence="3">
    <location>
        <begin position="781"/>
        <end position="896"/>
    </location>
</feature>
<feature type="region of interest" description="Disordered" evidence="3">
    <location>
        <begin position="744"/>
        <end position="767"/>
    </location>
</feature>